<gene>
    <name evidence="1" type="ORF">ATPR_0888</name>
</gene>
<reference evidence="1 2" key="1">
    <citation type="journal article" date="2011" name="Biochem. Biophys. Res. Commun.">
        <title>Increased number of Arginine-based salt bridges contributes to the thermotolerance of thermotolerant acetic acid bacteria, Acetobacter tropicalis SKU1100.</title>
        <authorList>
            <person name="Matsutani M."/>
            <person name="Hirakawa H."/>
            <person name="Nishikura M."/>
            <person name="Soemphol W."/>
            <person name="Ali I.A.I."/>
            <person name="Yakushi T."/>
            <person name="Matsushita K."/>
        </authorList>
    </citation>
    <scope>NUCLEOTIDE SEQUENCE [LARGE SCALE GENOMIC DNA]</scope>
    <source>
        <strain evidence="1 2">NBRC 101654</strain>
    </source>
</reference>
<comment type="caution">
    <text evidence="1">The sequence shown here is derived from an EMBL/GenBank/DDBJ whole genome shotgun (WGS) entry which is preliminary data.</text>
</comment>
<evidence type="ECO:0000313" key="2">
    <source>
        <dbReference type="Proteomes" id="UP000004319"/>
    </source>
</evidence>
<name>F7VBY9_9PROT</name>
<protein>
    <submittedName>
        <fullName evidence="1">Uncharacterized protein</fullName>
    </submittedName>
</protein>
<accession>F7VBY9</accession>
<organism evidence="1 2">
    <name type="scientific">Acetobacter tropicalis NBRC 101654</name>
    <dbReference type="NCBI Taxonomy" id="749388"/>
    <lineage>
        <taxon>Bacteria</taxon>
        <taxon>Pseudomonadati</taxon>
        <taxon>Pseudomonadota</taxon>
        <taxon>Alphaproteobacteria</taxon>
        <taxon>Acetobacterales</taxon>
        <taxon>Acetobacteraceae</taxon>
        <taxon>Acetobacter</taxon>
    </lineage>
</organism>
<dbReference type="EMBL" id="BABS01000017">
    <property type="protein sequence ID" value="GAA07884.1"/>
    <property type="molecule type" value="Genomic_DNA"/>
</dbReference>
<dbReference type="Proteomes" id="UP000004319">
    <property type="component" value="Unassembled WGS sequence"/>
</dbReference>
<proteinExistence type="predicted"/>
<sequence>MAVNSLLPDQCLAKSVKLNAFEFSALSSLERLSCFSGSSSLENL</sequence>
<evidence type="ECO:0000313" key="1">
    <source>
        <dbReference type="EMBL" id="GAA07884.1"/>
    </source>
</evidence>
<dbReference type="AlphaFoldDB" id="F7VBY9"/>